<dbReference type="Proteomes" id="UP000178347">
    <property type="component" value="Unassembled WGS sequence"/>
</dbReference>
<reference evidence="2 3" key="1">
    <citation type="journal article" date="2016" name="Nat. Commun.">
        <title>Thousands of microbial genomes shed light on interconnected biogeochemical processes in an aquifer system.</title>
        <authorList>
            <person name="Anantharaman K."/>
            <person name="Brown C.T."/>
            <person name="Hug L.A."/>
            <person name="Sharon I."/>
            <person name="Castelle C.J."/>
            <person name="Probst A.J."/>
            <person name="Thomas B.C."/>
            <person name="Singh A."/>
            <person name="Wilkins M.J."/>
            <person name="Karaoz U."/>
            <person name="Brodie E.L."/>
            <person name="Williams K.H."/>
            <person name="Hubbard S.S."/>
            <person name="Banfield J.F."/>
        </authorList>
    </citation>
    <scope>NUCLEOTIDE SEQUENCE [LARGE SCALE GENOMIC DNA]</scope>
</reference>
<dbReference type="Gene3D" id="3.40.960.10">
    <property type="entry name" value="VSR Endonuclease"/>
    <property type="match status" value="1"/>
</dbReference>
<comment type="caution">
    <text evidence="2">The sequence shown here is derived from an EMBL/GenBank/DDBJ whole genome shotgun (WGS) entry which is preliminary data.</text>
</comment>
<name>A0A1F6MQM3_9BACT</name>
<dbReference type="AlphaFoldDB" id="A0A1F6MQM3"/>
<evidence type="ECO:0000313" key="3">
    <source>
        <dbReference type="Proteomes" id="UP000178347"/>
    </source>
</evidence>
<evidence type="ECO:0000313" key="2">
    <source>
        <dbReference type="EMBL" id="OGH73922.1"/>
    </source>
</evidence>
<dbReference type="EMBL" id="MFQN01000033">
    <property type="protein sequence ID" value="OGH73922.1"/>
    <property type="molecule type" value="Genomic_DNA"/>
</dbReference>
<dbReference type="Pfam" id="PF04480">
    <property type="entry name" value="DUF559"/>
    <property type="match status" value="1"/>
</dbReference>
<dbReference type="InterPro" id="IPR007569">
    <property type="entry name" value="DUF559"/>
</dbReference>
<sequence length="66" mass="8044">MIVELDGSVHEDDGVYKKDLKREKDLEKLSYKILRYNNQWVYKDIQSIWWGIVEECKKRVEELKRG</sequence>
<feature type="domain" description="DUF559" evidence="1">
    <location>
        <begin position="1"/>
        <end position="56"/>
    </location>
</feature>
<organism evidence="2 3">
    <name type="scientific">Candidatus Magasanikbacteria bacterium RIFCSPLOWO2_12_FULL_43_12</name>
    <dbReference type="NCBI Taxonomy" id="1798692"/>
    <lineage>
        <taxon>Bacteria</taxon>
        <taxon>Candidatus Magasanikiibacteriota</taxon>
    </lineage>
</organism>
<accession>A0A1F6MQM3</accession>
<gene>
    <name evidence="2" type="ORF">A3G00_03380</name>
</gene>
<protein>
    <recommendedName>
        <fullName evidence="1">DUF559 domain-containing protein</fullName>
    </recommendedName>
</protein>
<evidence type="ECO:0000259" key="1">
    <source>
        <dbReference type="Pfam" id="PF04480"/>
    </source>
</evidence>
<proteinExistence type="predicted"/>